<protein>
    <submittedName>
        <fullName evidence="2">Uncharacterized protein</fullName>
    </submittedName>
</protein>
<gene>
    <name evidence="2" type="ORF">Cni_G25305</name>
</gene>
<sequence>MEGLIPFVYKAIVQYKNGGGAPNMSMESCLFPHDSPSVSYMRLPGGDSGRFLSSDVHLFPSSSPRSVPPSAAAPPQSPRWRTAPRR</sequence>
<dbReference type="Proteomes" id="UP001327560">
    <property type="component" value="Chromosome 8"/>
</dbReference>
<dbReference type="AlphaFoldDB" id="A0AAQ3KWS0"/>
<name>A0AAQ3KWS0_9LILI</name>
<organism evidence="2 3">
    <name type="scientific">Canna indica</name>
    <name type="common">Indian-shot</name>
    <dbReference type="NCBI Taxonomy" id="4628"/>
    <lineage>
        <taxon>Eukaryota</taxon>
        <taxon>Viridiplantae</taxon>
        <taxon>Streptophyta</taxon>
        <taxon>Embryophyta</taxon>
        <taxon>Tracheophyta</taxon>
        <taxon>Spermatophyta</taxon>
        <taxon>Magnoliopsida</taxon>
        <taxon>Liliopsida</taxon>
        <taxon>Zingiberales</taxon>
        <taxon>Cannaceae</taxon>
        <taxon>Canna</taxon>
    </lineage>
</organism>
<feature type="compositionally biased region" description="Low complexity" evidence="1">
    <location>
        <begin position="61"/>
        <end position="70"/>
    </location>
</feature>
<feature type="region of interest" description="Disordered" evidence="1">
    <location>
        <begin position="61"/>
        <end position="86"/>
    </location>
</feature>
<dbReference type="PANTHER" id="PTHR34670:SF17">
    <property type="entry name" value="OS01G0143900 PROTEIN"/>
    <property type="match status" value="1"/>
</dbReference>
<evidence type="ECO:0000313" key="3">
    <source>
        <dbReference type="Proteomes" id="UP001327560"/>
    </source>
</evidence>
<dbReference type="PANTHER" id="PTHR34670">
    <property type="entry name" value="EXPRESSED PROTEIN"/>
    <property type="match status" value="1"/>
</dbReference>
<reference evidence="2 3" key="1">
    <citation type="submission" date="2023-10" db="EMBL/GenBank/DDBJ databases">
        <title>Chromosome-scale genome assembly provides insights into flower coloration mechanisms of Canna indica.</title>
        <authorList>
            <person name="Li C."/>
        </authorList>
    </citation>
    <scope>NUCLEOTIDE SEQUENCE [LARGE SCALE GENOMIC DNA]</scope>
    <source>
        <tissue evidence="2">Flower</tissue>
    </source>
</reference>
<proteinExistence type="predicted"/>
<accession>A0AAQ3KWS0</accession>
<evidence type="ECO:0000256" key="1">
    <source>
        <dbReference type="SAM" id="MobiDB-lite"/>
    </source>
</evidence>
<dbReference type="EMBL" id="CP136897">
    <property type="protein sequence ID" value="WOL16518.1"/>
    <property type="molecule type" value="Genomic_DNA"/>
</dbReference>
<evidence type="ECO:0000313" key="2">
    <source>
        <dbReference type="EMBL" id="WOL16518.1"/>
    </source>
</evidence>
<keyword evidence="3" id="KW-1185">Reference proteome</keyword>